<sequence>MLIPFSVQSHEWVPKSKVIYNAGEEVVFKIKTPGRPDATDWIRGIVRRVIGEGKSRRYEVEDVAPDVPRNIVMYKPSVSQMLRVCPVSIDQEDLEIGKPVLAQYSDIATFHPARVEQILEEGSKFQVKFDDDDGPQVIIERRMVLEK</sequence>
<dbReference type="OrthoDB" id="10265994at2759"/>
<dbReference type="AlphaFoldDB" id="A0A1L7WCF8"/>
<feature type="domain" description="SGF29 C-terminal" evidence="1">
    <location>
        <begin position="16"/>
        <end position="147"/>
    </location>
</feature>
<dbReference type="PANTHER" id="PTHR21539:SF0">
    <property type="entry name" value="SAGA-ASSOCIATED FACTOR 29"/>
    <property type="match status" value="1"/>
</dbReference>
<organism evidence="2 3">
    <name type="scientific">Phialocephala subalpina</name>
    <dbReference type="NCBI Taxonomy" id="576137"/>
    <lineage>
        <taxon>Eukaryota</taxon>
        <taxon>Fungi</taxon>
        <taxon>Dikarya</taxon>
        <taxon>Ascomycota</taxon>
        <taxon>Pezizomycotina</taxon>
        <taxon>Leotiomycetes</taxon>
        <taxon>Helotiales</taxon>
        <taxon>Mollisiaceae</taxon>
        <taxon>Phialocephala</taxon>
        <taxon>Phialocephala fortinii species complex</taxon>
    </lineage>
</organism>
<keyword evidence="3" id="KW-1185">Reference proteome</keyword>
<dbReference type="InterPro" id="IPR037802">
    <property type="entry name" value="SGF29"/>
</dbReference>
<protein>
    <recommendedName>
        <fullName evidence="1">SGF29 C-terminal domain-containing protein</fullName>
    </recommendedName>
</protein>
<gene>
    <name evidence="2" type="ORF">PAC_00334</name>
</gene>
<dbReference type="Gene3D" id="2.30.30.140">
    <property type="match status" value="1"/>
</dbReference>
<evidence type="ECO:0000313" key="2">
    <source>
        <dbReference type="EMBL" id="CZR50461.1"/>
    </source>
</evidence>
<dbReference type="InterPro" id="IPR010750">
    <property type="entry name" value="SGF29_tudor-like_dom"/>
</dbReference>
<dbReference type="GO" id="GO:0000124">
    <property type="term" value="C:SAGA complex"/>
    <property type="evidence" value="ECO:0007669"/>
    <property type="project" value="InterPro"/>
</dbReference>
<proteinExistence type="predicted"/>
<dbReference type="EMBL" id="FJOG01000001">
    <property type="protein sequence ID" value="CZR50461.1"/>
    <property type="molecule type" value="Genomic_DNA"/>
</dbReference>
<evidence type="ECO:0000313" key="3">
    <source>
        <dbReference type="Proteomes" id="UP000184330"/>
    </source>
</evidence>
<dbReference type="Pfam" id="PF07039">
    <property type="entry name" value="SGF29_Tudor"/>
    <property type="match status" value="1"/>
</dbReference>
<dbReference type="PROSITE" id="PS51518">
    <property type="entry name" value="SGF29_C"/>
    <property type="match status" value="1"/>
</dbReference>
<dbReference type="CDD" id="cd04508">
    <property type="entry name" value="Tudor_SF"/>
    <property type="match status" value="1"/>
</dbReference>
<dbReference type="STRING" id="576137.A0A1L7WCF8"/>
<dbReference type="PANTHER" id="PTHR21539">
    <property type="entry name" value="SAGA-ASSOCIATED FACTOR 29"/>
    <property type="match status" value="1"/>
</dbReference>
<dbReference type="Proteomes" id="UP000184330">
    <property type="component" value="Unassembled WGS sequence"/>
</dbReference>
<name>A0A1L7WCF8_9HELO</name>
<accession>A0A1L7WCF8</accession>
<evidence type="ECO:0000259" key="1">
    <source>
        <dbReference type="PROSITE" id="PS51518"/>
    </source>
</evidence>
<reference evidence="2 3" key="1">
    <citation type="submission" date="2016-03" db="EMBL/GenBank/DDBJ databases">
        <authorList>
            <person name="Ploux O."/>
        </authorList>
    </citation>
    <scope>NUCLEOTIDE SEQUENCE [LARGE SCALE GENOMIC DNA]</scope>
    <source>
        <strain evidence="2 3">UAMH 11012</strain>
    </source>
</reference>